<organism evidence="1 2">
    <name type="scientific">Pseudomonas phage PspYZU01</name>
    <dbReference type="NCBI Taxonomy" id="1983555"/>
    <lineage>
        <taxon>Viruses</taxon>
        <taxon>Duplodnaviria</taxon>
        <taxon>Heunggongvirae</taxon>
        <taxon>Uroviricota</taxon>
        <taxon>Caudoviricetes</taxon>
        <taxon>Casjensviridae</taxon>
        <taxon>Phobosvirus</taxon>
        <taxon>Phobosvirus PspYZU01</taxon>
    </lineage>
</organism>
<sequence>MSKLRYLVLTENGLSGIILDEHDDAVYAATGNMPVTSFGVDSLADAFNELHGDDRPEGGFETIVVSVDTLRLACPKNVDELGVQNFANRLNQRLDEKRAQGYSGWNDELLCPIERLESLYRRAVMEGDLVNVGNYAMMLNERGIQVCPATDEDTTHWNPKSKLPPVNTPLTVRIPANLGLKMGLPDLCLCIRPEYVAPAGKDGELRFQAFSGKNGSGEPVFNGPIFHGRFEWTYP</sequence>
<reference evidence="1 2" key="1">
    <citation type="submission" date="2017-04" db="EMBL/GenBank/DDBJ databases">
        <title>Isolation of lytic bacteriophages infecting Pseudomonas strains for biocontrol of fish and shrimp spoilage during chilled storage.</title>
        <authorList>
            <person name="Yang Z."/>
            <person name="Tao X."/>
            <person name="Gao L."/>
            <person name="Rao S."/>
        </authorList>
    </citation>
    <scope>NUCLEOTIDE SEQUENCE [LARGE SCALE GENOMIC DNA]</scope>
</reference>
<dbReference type="Proteomes" id="UP000248142">
    <property type="component" value="Segment"/>
</dbReference>
<keyword evidence="2" id="KW-1185">Reference proteome</keyword>
<accession>A0A2U7N848</accession>
<evidence type="ECO:0000313" key="1">
    <source>
        <dbReference type="EMBL" id="ASD51903.1"/>
    </source>
</evidence>
<proteinExistence type="predicted"/>
<name>A0A2U7N848_9CAUD</name>
<evidence type="ECO:0000313" key="2">
    <source>
        <dbReference type="Proteomes" id="UP000248142"/>
    </source>
</evidence>
<protein>
    <submittedName>
        <fullName evidence="1">Uncharacterized protein</fullName>
    </submittedName>
</protein>
<gene>
    <name evidence="1" type="ORF">PspYZU01_18</name>
</gene>
<dbReference type="EMBL" id="KY971609">
    <property type="protein sequence ID" value="ASD51903.1"/>
    <property type="molecule type" value="Genomic_DNA"/>
</dbReference>